<dbReference type="Pfam" id="PF19939">
    <property type="entry name" value="DUF6401"/>
    <property type="match status" value="1"/>
</dbReference>
<accession>A0ABN3N9A9</accession>
<reference evidence="1 2" key="1">
    <citation type="journal article" date="2019" name="Int. J. Syst. Evol. Microbiol.">
        <title>The Global Catalogue of Microorganisms (GCM) 10K type strain sequencing project: providing services to taxonomists for standard genome sequencing and annotation.</title>
        <authorList>
            <consortium name="The Broad Institute Genomics Platform"/>
            <consortium name="The Broad Institute Genome Sequencing Center for Infectious Disease"/>
            <person name="Wu L."/>
            <person name="Ma J."/>
        </authorList>
    </citation>
    <scope>NUCLEOTIDE SEQUENCE [LARGE SCALE GENOMIC DNA]</scope>
    <source>
        <strain evidence="1 2">JCM 3367</strain>
    </source>
</reference>
<dbReference type="Proteomes" id="UP001499978">
    <property type="component" value="Unassembled WGS sequence"/>
</dbReference>
<name>A0ABN3N9A9_9ACTN</name>
<sequence length="132" mass="13900">MTSDFLRAVADTAPAGTPADASGVAAADVLDELMARLGVDGLTYALGNAGFLAELDQQAAAIREAVRRSGRQLTIPSLVSYARSVLFAAQRMGRPLPEPGEAVTPLLDWSAAPWHLVRLLAVCAIAEEADWL</sequence>
<proteinExistence type="predicted"/>
<gene>
    <name evidence="1" type="ORF">GCM10010201_12070</name>
</gene>
<dbReference type="InterPro" id="IPR045647">
    <property type="entry name" value="DUF6401"/>
</dbReference>
<comment type="caution">
    <text evidence="1">The sequence shown here is derived from an EMBL/GenBank/DDBJ whole genome shotgun (WGS) entry which is preliminary data.</text>
</comment>
<evidence type="ECO:0000313" key="2">
    <source>
        <dbReference type="Proteomes" id="UP001499978"/>
    </source>
</evidence>
<keyword evidence="2" id="KW-1185">Reference proteome</keyword>
<dbReference type="EMBL" id="BAAARY010000004">
    <property type="protein sequence ID" value="GAA2516900.1"/>
    <property type="molecule type" value="Genomic_DNA"/>
</dbReference>
<protein>
    <submittedName>
        <fullName evidence="1">Uncharacterized protein</fullName>
    </submittedName>
</protein>
<dbReference type="RefSeq" id="WP_344169539.1">
    <property type="nucleotide sequence ID" value="NZ_BAAARY010000004.1"/>
</dbReference>
<evidence type="ECO:0000313" key="1">
    <source>
        <dbReference type="EMBL" id="GAA2516900.1"/>
    </source>
</evidence>
<organism evidence="1 2">
    <name type="scientific">Pilimelia columellifera subsp. columellifera</name>
    <dbReference type="NCBI Taxonomy" id="706583"/>
    <lineage>
        <taxon>Bacteria</taxon>
        <taxon>Bacillati</taxon>
        <taxon>Actinomycetota</taxon>
        <taxon>Actinomycetes</taxon>
        <taxon>Micromonosporales</taxon>
        <taxon>Micromonosporaceae</taxon>
        <taxon>Pilimelia</taxon>
    </lineage>
</organism>